<dbReference type="KEGG" id="gtt:GUITHDRAFT_106289"/>
<organism evidence="1">
    <name type="scientific">Guillardia theta (strain CCMP2712)</name>
    <name type="common">Cryptophyte</name>
    <dbReference type="NCBI Taxonomy" id="905079"/>
    <lineage>
        <taxon>Eukaryota</taxon>
        <taxon>Cryptophyceae</taxon>
        <taxon>Pyrenomonadales</taxon>
        <taxon>Geminigeraceae</taxon>
        <taxon>Guillardia</taxon>
    </lineage>
</organism>
<name>L1JGT7_GUITC</name>
<gene>
    <name evidence="1" type="ORF">GUITHDRAFT_106289</name>
</gene>
<dbReference type="AlphaFoldDB" id="L1JGT7"/>
<dbReference type="PaxDb" id="55529-EKX47738"/>
<sequence length="556" mass="64028">MEGALRAWYDIPTNQWRSCETNIVVEDQVEEQEQRHPRYVVRDEGTEEEWIFGERKVMRVLLSASEEEEEDAFDSIKANEIARHCAAAFSSRPSFSSCFQPFRFVLRYALILTSRPDAPLAVVRYSMWLLRVLQVEDKKAGVDASTAFSLFTLRFTRGRLLLYRPRVVFPGVWKKPALASRKKIGGRADRGEEGMLSFLWSLEPNKSGVSPSPSKQNSTEERLLALLSAGANAQDKEELHALVLKDVQPFVLELNATTPVRSKSNRLVFSWLLRVEDISGDLDMWGRKAFSLQQVSSRLDDCPTESAFRSEYRFEPDSFHTSQVRVKLLSPTSPVESSFHFLLDLSKDEIFVLWAVASGQCEFGMSCTARNHFFGEALAERFNQIRSSETSKVTFKRRFIFHIMSQHVETFFTGESIVLHSYKDDILIPEQPLYMISSHAHQEDSFELAQQRLLFSLFQLYVYFTSHRTILVTRVALTEGRWSDPVFHFAVDTDKQEFQDLEEELLTSFDPIDIDLLSKCDGPLHFKRQMGLLMDSLMPSEPEKHERNFRHKATIA</sequence>
<proteinExistence type="predicted"/>
<protein>
    <submittedName>
        <fullName evidence="1 2">Uncharacterized protein</fullName>
    </submittedName>
</protein>
<evidence type="ECO:0000313" key="2">
    <source>
        <dbReference type="EnsemblProtists" id="EKX47738"/>
    </source>
</evidence>
<dbReference type="Proteomes" id="UP000011087">
    <property type="component" value="Unassembled WGS sequence"/>
</dbReference>
<reference evidence="2" key="3">
    <citation type="submission" date="2016-03" db="UniProtKB">
        <authorList>
            <consortium name="EnsemblProtists"/>
        </authorList>
    </citation>
    <scope>IDENTIFICATION</scope>
</reference>
<dbReference type="EnsemblProtists" id="EKX47738">
    <property type="protein sequence ID" value="EKX47738"/>
    <property type="gene ID" value="GUITHDRAFT_106289"/>
</dbReference>
<reference evidence="1 3" key="1">
    <citation type="journal article" date="2012" name="Nature">
        <title>Algal genomes reveal evolutionary mosaicism and the fate of nucleomorphs.</title>
        <authorList>
            <consortium name="DOE Joint Genome Institute"/>
            <person name="Curtis B.A."/>
            <person name="Tanifuji G."/>
            <person name="Burki F."/>
            <person name="Gruber A."/>
            <person name="Irimia M."/>
            <person name="Maruyama S."/>
            <person name="Arias M.C."/>
            <person name="Ball S.G."/>
            <person name="Gile G.H."/>
            <person name="Hirakawa Y."/>
            <person name="Hopkins J.F."/>
            <person name="Kuo A."/>
            <person name="Rensing S.A."/>
            <person name="Schmutz J."/>
            <person name="Symeonidi A."/>
            <person name="Elias M."/>
            <person name="Eveleigh R.J."/>
            <person name="Herman E.K."/>
            <person name="Klute M.J."/>
            <person name="Nakayama T."/>
            <person name="Obornik M."/>
            <person name="Reyes-Prieto A."/>
            <person name="Armbrust E.V."/>
            <person name="Aves S.J."/>
            <person name="Beiko R.G."/>
            <person name="Coutinho P."/>
            <person name="Dacks J.B."/>
            <person name="Durnford D.G."/>
            <person name="Fast N.M."/>
            <person name="Green B.R."/>
            <person name="Grisdale C.J."/>
            <person name="Hempel F."/>
            <person name="Henrissat B."/>
            <person name="Hoppner M.P."/>
            <person name="Ishida K."/>
            <person name="Kim E."/>
            <person name="Koreny L."/>
            <person name="Kroth P.G."/>
            <person name="Liu Y."/>
            <person name="Malik S.B."/>
            <person name="Maier U.G."/>
            <person name="McRose D."/>
            <person name="Mock T."/>
            <person name="Neilson J.A."/>
            <person name="Onodera N.T."/>
            <person name="Poole A.M."/>
            <person name="Pritham E.J."/>
            <person name="Richards T.A."/>
            <person name="Rocap G."/>
            <person name="Roy S.W."/>
            <person name="Sarai C."/>
            <person name="Schaack S."/>
            <person name="Shirato S."/>
            <person name="Slamovits C.H."/>
            <person name="Spencer D.F."/>
            <person name="Suzuki S."/>
            <person name="Worden A.Z."/>
            <person name="Zauner S."/>
            <person name="Barry K."/>
            <person name="Bell C."/>
            <person name="Bharti A.K."/>
            <person name="Crow J.A."/>
            <person name="Grimwood J."/>
            <person name="Kramer R."/>
            <person name="Lindquist E."/>
            <person name="Lucas S."/>
            <person name="Salamov A."/>
            <person name="McFadden G.I."/>
            <person name="Lane C.E."/>
            <person name="Keeling P.J."/>
            <person name="Gray M.W."/>
            <person name="Grigoriev I.V."/>
            <person name="Archibald J.M."/>
        </authorList>
    </citation>
    <scope>NUCLEOTIDE SEQUENCE</scope>
    <source>
        <strain evidence="1 3">CCMP2712</strain>
    </source>
</reference>
<evidence type="ECO:0000313" key="3">
    <source>
        <dbReference type="Proteomes" id="UP000011087"/>
    </source>
</evidence>
<dbReference type="GeneID" id="17304450"/>
<accession>L1JGT7</accession>
<reference evidence="3" key="2">
    <citation type="submission" date="2012-11" db="EMBL/GenBank/DDBJ databases">
        <authorList>
            <person name="Kuo A."/>
            <person name="Curtis B.A."/>
            <person name="Tanifuji G."/>
            <person name="Burki F."/>
            <person name="Gruber A."/>
            <person name="Irimia M."/>
            <person name="Maruyama S."/>
            <person name="Arias M.C."/>
            <person name="Ball S.G."/>
            <person name="Gile G.H."/>
            <person name="Hirakawa Y."/>
            <person name="Hopkins J.F."/>
            <person name="Rensing S.A."/>
            <person name="Schmutz J."/>
            <person name="Symeonidi A."/>
            <person name="Elias M."/>
            <person name="Eveleigh R.J."/>
            <person name="Herman E.K."/>
            <person name="Klute M.J."/>
            <person name="Nakayama T."/>
            <person name="Obornik M."/>
            <person name="Reyes-Prieto A."/>
            <person name="Armbrust E.V."/>
            <person name="Aves S.J."/>
            <person name="Beiko R.G."/>
            <person name="Coutinho P."/>
            <person name="Dacks J.B."/>
            <person name="Durnford D.G."/>
            <person name="Fast N.M."/>
            <person name="Green B.R."/>
            <person name="Grisdale C."/>
            <person name="Hempe F."/>
            <person name="Henrissat B."/>
            <person name="Hoppner M.P."/>
            <person name="Ishida K.-I."/>
            <person name="Kim E."/>
            <person name="Koreny L."/>
            <person name="Kroth P.G."/>
            <person name="Liu Y."/>
            <person name="Malik S.-B."/>
            <person name="Maier U.G."/>
            <person name="McRose D."/>
            <person name="Mock T."/>
            <person name="Neilson J.A."/>
            <person name="Onodera N.T."/>
            <person name="Poole A.M."/>
            <person name="Pritham E.J."/>
            <person name="Richards T.A."/>
            <person name="Rocap G."/>
            <person name="Roy S.W."/>
            <person name="Sarai C."/>
            <person name="Schaack S."/>
            <person name="Shirato S."/>
            <person name="Slamovits C.H."/>
            <person name="Spencer D.F."/>
            <person name="Suzuki S."/>
            <person name="Worden A.Z."/>
            <person name="Zauner S."/>
            <person name="Barry K."/>
            <person name="Bell C."/>
            <person name="Bharti A.K."/>
            <person name="Crow J.A."/>
            <person name="Grimwood J."/>
            <person name="Kramer R."/>
            <person name="Lindquist E."/>
            <person name="Lucas S."/>
            <person name="Salamov A."/>
            <person name="McFadden G.I."/>
            <person name="Lane C.E."/>
            <person name="Keeling P.J."/>
            <person name="Gray M.W."/>
            <person name="Grigoriev I.V."/>
            <person name="Archibald J.M."/>
        </authorList>
    </citation>
    <scope>NUCLEOTIDE SEQUENCE</scope>
    <source>
        <strain evidence="3">CCMP2712</strain>
    </source>
</reference>
<dbReference type="RefSeq" id="XP_005834718.1">
    <property type="nucleotide sequence ID" value="XM_005834661.1"/>
</dbReference>
<dbReference type="EMBL" id="JH992988">
    <property type="protein sequence ID" value="EKX47738.1"/>
    <property type="molecule type" value="Genomic_DNA"/>
</dbReference>
<keyword evidence="3" id="KW-1185">Reference proteome</keyword>
<dbReference type="HOGENOM" id="CLU_490442_0_0_1"/>
<evidence type="ECO:0000313" key="1">
    <source>
        <dbReference type="EMBL" id="EKX47738.1"/>
    </source>
</evidence>